<comment type="caution">
    <text evidence="3">The sequence shown here is derived from an EMBL/GenBank/DDBJ whole genome shotgun (WGS) entry which is preliminary data.</text>
</comment>
<proteinExistence type="predicted"/>
<organism evidence="3 4">
    <name type="scientific">Rotaria sordida</name>
    <dbReference type="NCBI Taxonomy" id="392033"/>
    <lineage>
        <taxon>Eukaryota</taxon>
        <taxon>Metazoa</taxon>
        <taxon>Spiralia</taxon>
        <taxon>Gnathifera</taxon>
        <taxon>Rotifera</taxon>
        <taxon>Eurotatoria</taxon>
        <taxon>Bdelloidea</taxon>
        <taxon>Philodinida</taxon>
        <taxon>Philodinidae</taxon>
        <taxon>Rotaria</taxon>
    </lineage>
</organism>
<feature type="compositionally biased region" description="Low complexity" evidence="1">
    <location>
        <begin position="1"/>
        <end position="23"/>
    </location>
</feature>
<sequence>MKGKVSPSPNPSVVFVKSSKTTSNATKDADTDNTEDYVKSVLNTPSPDKNKKSSSKTITICTMCGRYKGYRMNRKLFIILCIATILLAILIGIIIVFYAIVPAIVRSTIEKAELSFRSVNIEDIENDRFRLRAQLELSRTGSIPATIRPPLIINVDNVGTVRNDQPIVIDGDPDRSTIVPVDSPFIISDLQAFHKFSRSLIFEEHVIWYLTSKVSVQPISGAMPVYSNIPFNKQVKLNALNSLQNVSIRSVSLLRSDKTRIVADIIIEIPNPSIFSIELGKLKFSLRYNDLSIGFVESIDSNTTLRPGINAISFSGELQSKSSEYDTGLSKVIQNFLTGKTSKVETIAGSDATSYSLLAVGMEGLALSVQMPPFAEQLIPTLIFNSMSLIPSTNDKTVTLSASITIKVNSPLGSQSPLDINSMNMNVYLLYENNSVGMLNVSQVPVKLIDETTSTYETEFNDEYLILSNTGKTYEEFAQNFIKANDINRINFRIVGIASINGSFALGQLNVDGIVVNNDISLIGLAGLNNVRVHSISVNGEVDNALQLSINVTIGNPGVTDIKLENFTLTMADSDSNTVLGRVPIDVLSLQPGNNDMTLNGLLAPLNEDHLPMVGKFFSAYLNNLTQSVILFHELSTNEDITTALDLTVSGLSMESNLDGIETKLIQRVEVLSFGIEFDSINVNKVYITGQLLVLFELPSNVHMTFKAFTTSINFVMRSDNGPNLGQMTLNDIPVEHNQVTNELLMKFNKQELVILNERAFQEFAANLVLTTNVSVTIEGLAEALAEIIIGNISLSNISVSDTLQLAGYDQFGNGLLNIDEVDLTKALSSHELSLNVKTRINNPSAVYILNGGRLSLDLRDFTSNISLGLVIIEPFYLEIQDNSTILNAEGTFGITPQNFAIAEQFVSRMVSGEDNEVELRGILPNDSIGTSIPLLSMAISDLRIRTHVPGLYGEKALVRQILLEKILLADVASILFSKKLRSRIRLKNPFHAPLTITGMNVRVDFSSVIDPSKEIGTVTYNSNIFIGSVEEIITPEIEVRTTAGLLTLSSVLGSLKNETLRLSLSGSISVTIDNQLNLSQLPIRLPNILAKEEASIRNHSYYESTYNCTSISSNSNVCLQYTYVTIKREAKCFPDGSIVITENGLMKSLSNIKIGECVLVMNNRNKLIYEPIEDLGVNMS</sequence>
<dbReference type="InterPro" id="IPR022185">
    <property type="entry name" value="DUF3712"/>
</dbReference>
<dbReference type="AlphaFoldDB" id="A0A819RKB4"/>
<keyword evidence="2" id="KW-0812">Transmembrane</keyword>
<dbReference type="PANTHER" id="PTHR35895">
    <property type="entry name" value="CHROMOSOME 16, WHOLE GENOME SHOTGUN SEQUENCE"/>
    <property type="match status" value="1"/>
</dbReference>
<evidence type="ECO:0000256" key="2">
    <source>
        <dbReference type="SAM" id="Phobius"/>
    </source>
</evidence>
<feature type="region of interest" description="Disordered" evidence="1">
    <location>
        <begin position="1"/>
        <end position="54"/>
    </location>
</feature>
<dbReference type="Pfam" id="PF12505">
    <property type="entry name" value="DUF3712"/>
    <property type="match status" value="3"/>
</dbReference>
<protein>
    <submittedName>
        <fullName evidence="3">Uncharacterized protein</fullName>
    </submittedName>
</protein>
<evidence type="ECO:0000256" key="1">
    <source>
        <dbReference type="SAM" id="MobiDB-lite"/>
    </source>
</evidence>
<evidence type="ECO:0000313" key="3">
    <source>
        <dbReference type="EMBL" id="CAF4048988.1"/>
    </source>
</evidence>
<dbReference type="Gene3D" id="2.170.16.10">
    <property type="entry name" value="Hedgehog/Intein (Hint) domain"/>
    <property type="match status" value="1"/>
</dbReference>
<dbReference type="Proteomes" id="UP000663823">
    <property type="component" value="Unassembled WGS sequence"/>
</dbReference>
<name>A0A819RKB4_9BILA</name>
<dbReference type="InterPro" id="IPR036844">
    <property type="entry name" value="Hint_dom_sf"/>
</dbReference>
<feature type="non-terminal residue" evidence="3">
    <location>
        <position position="1"/>
    </location>
</feature>
<keyword evidence="2" id="KW-0472">Membrane</keyword>
<dbReference type="GO" id="GO:0016020">
    <property type="term" value="C:membrane"/>
    <property type="evidence" value="ECO:0007669"/>
    <property type="project" value="TreeGrafter"/>
</dbReference>
<keyword evidence="2" id="KW-1133">Transmembrane helix</keyword>
<dbReference type="EMBL" id="CAJOAX010009088">
    <property type="protein sequence ID" value="CAF4048988.1"/>
    <property type="molecule type" value="Genomic_DNA"/>
</dbReference>
<accession>A0A819RKB4</accession>
<gene>
    <name evidence="3" type="ORF">OTI717_LOCUS31542</name>
</gene>
<dbReference type="SUPFAM" id="SSF51294">
    <property type="entry name" value="Hedgehog/intein (Hint) domain"/>
    <property type="match status" value="1"/>
</dbReference>
<dbReference type="PANTHER" id="PTHR35895:SF1">
    <property type="entry name" value="LIPID-BINDING SERUM GLYCOPROTEIN C-TERMINAL DOMAIN-CONTAINING PROTEIN"/>
    <property type="match status" value="1"/>
</dbReference>
<evidence type="ECO:0000313" key="4">
    <source>
        <dbReference type="Proteomes" id="UP000663823"/>
    </source>
</evidence>
<dbReference type="InterPro" id="IPR046368">
    <property type="entry name" value="Tag1"/>
</dbReference>
<feature type="transmembrane region" description="Helical" evidence="2">
    <location>
        <begin position="76"/>
        <end position="101"/>
    </location>
</feature>
<reference evidence="3" key="1">
    <citation type="submission" date="2021-02" db="EMBL/GenBank/DDBJ databases">
        <authorList>
            <person name="Nowell W R."/>
        </authorList>
    </citation>
    <scope>NUCLEOTIDE SEQUENCE</scope>
</reference>